<feature type="transmembrane region" description="Helical" evidence="1">
    <location>
        <begin position="12"/>
        <end position="30"/>
    </location>
</feature>
<keyword evidence="1" id="KW-0812">Transmembrane</keyword>
<dbReference type="RefSeq" id="WP_163915293.1">
    <property type="nucleotide sequence ID" value="NZ_JAAGWD010000005.1"/>
</dbReference>
<name>A0A6B3LY35_9BACT</name>
<keyword evidence="1" id="KW-0472">Membrane</keyword>
<reference evidence="2 3" key="1">
    <citation type="submission" date="2020-02" db="EMBL/GenBank/DDBJ databases">
        <authorList>
            <person name="Kim M.K."/>
        </authorList>
    </citation>
    <scope>NUCLEOTIDE SEQUENCE [LARGE SCALE GENOMIC DNA]</scope>
    <source>
        <strain evidence="2 3">BT327</strain>
    </source>
</reference>
<gene>
    <name evidence="2" type="ORF">GXP69_11860</name>
</gene>
<comment type="caution">
    <text evidence="2">The sequence shown here is derived from an EMBL/GenBank/DDBJ whole genome shotgun (WGS) entry which is preliminary data.</text>
</comment>
<dbReference type="Proteomes" id="UP000474777">
    <property type="component" value="Unassembled WGS sequence"/>
</dbReference>
<evidence type="ECO:0000313" key="3">
    <source>
        <dbReference type="Proteomes" id="UP000474777"/>
    </source>
</evidence>
<evidence type="ECO:0000313" key="2">
    <source>
        <dbReference type="EMBL" id="NEM98391.1"/>
    </source>
</evidence>
<dbReference type="AlphaFoldDB" id="A0A6B3LY35"/>
<dbReference type="EMBL" id="JAAGWD010000005">
    <property type="protein sequence ID" value="NEM98391.1"/>
    <property type="molecule type" value="Genomic_DNA"/>
</dbReference>
<keyword evidence="3" id="KW-1185">Reference proteome</keyword>
<sequence>MRYYSLLRFLKLSLYFFLMYTLLTAVWYGITGKFKEDTAATITEILVTAALFSLLFSVTIVIWYRREERRIPLKSITAKELDKKLETIGFTRTQHKEKHTRIYKPVPPKAAALAGRIFVQQSANFYHLHGPTRYLTKL</sequence>
<feature type="transmembrane region" description="Helical" evidence="1">
    <location>
        <begin position="42"/>
        <end position="64"/>
    </location>
</feature>
<keyword evidence="1" id="KW-1133">Transmembrane helix</keyword>
<protein>
    <submittedName>
        <fullName evidence="2">Uncharacterized protein</fullName>
    </submittedName>
</protein>
<proteinExistence type="predicted"/>
<organism evidence="2 3">
    <name type="scientific">Pontibacter burrus</name>
    <dbReference type="NCBI Taxonomy" id="2704466"/>
    <lineage>
        <taxon>Bacteria</taxon>
        <taxon>Pseudomonadati</taxon>
        <taxon>Bacteroidota</taxon>
        <taxon>Cytophagia</taxon>
        <taxon>Cytophagales</taxon>
        <taxon>Hymenobacteraceae</taxon>
        <taxon>Pontibacter</taxon>
    </lineage>
</organism>
<accession>A0A6B3LY35</accession>
<evidence type="ECO:0000256" key="1">
    <source>
        <dbReference type="SAM" id="Phobius"/>
    </source>
</evidence>